<dbReference type="Gene3D" id="1.10.8.60">
    <property type="match status" value="1"/>
</dbReference>
<dbReference type="InterPro" id="IPR003959">
    <property type="entry name" value="ATPase_AAA_core"/>
</dbReference>
<evidence type="ECO:0000256" key="7">
    <source>
        <dbReference type="ARBA" id="ARBA00022692"/>
    </source>
</evidence>
<evidence type="ECO:0000313" key="16">
    <source>
        <dbReference type="EMBL" id="PPS03644.1"/>
    </source>
</evidence>
<dbReference type="InterPro" id="IPR041569">
    <property type="entry name" value="AAA_lid_3"/>
</dbReference>
<dbReference type="InterPro" id="IPR037219">
    <property type="entry name" value="Peptidase_M41-like"/>
</dbReference>
<dbReference type="Pfam" id="PF17862">
    <property type="entry name" value="AAA_lid_3"/>
    <property type="match status" value="1"/>
</dbReference>
<sequence>MNSYLSKPITFVEAPTVFCNSSKPLLDKFPYYSSSRNKPLRKNTLKPKLSFIKRENITIDVSNHSTSCSSSDSAVASNIVEEEDAESTQLFEKLKDAERQRINKLEELERKADLQLERQLVMASCWSRALLTLRGKLKGTEWDPENSHRIDFSDFMGLLNSNNVQFMEYSNYGQTVSGMFGYMIFDLNHLLSYSQWLELNIAKVYSYLFFFFFMNSVELPAVILPYYKDNKVDGTGGNSKNEIVFRRHVVDRMPIDCWNDVWQKLHQQIVNVDVLNVDTVPAEVYSSVATAVIWSMRLALSIALYLWIDNMMRPIYAKLIPCDLGAPNKKIRQPLKRRALGSLGQSRKKPAFLHINTIELSFSEVALSASLMFQALTLLPLTSAKFISAEERTGVTFDDFAGQEYIKRELQEIVRILKNDEEFQNKGIYCPKGVLLHGPPGTGKTLLAKAIAGEAGLPFFAANGTDFVEMFVGVAASRVKDLFANARSFAPSIIFIDEIDAIGSKRGGPDIGGGGAEREQGLLQILTEMDGFKVSTSQGRFDKIIRVGLPSKDGRLAILKVHARNKFFRSEEDKEALLEEIAMLTEDFTGAELQNILNEAGILTARKDLDYIGREELLEALKRQKGTFETGQEDSTEIPEELKLRLAYREAAVAVLACYFPDPYRPFTETDIKSIRSQPNMRYAEFSGKVFLRKSDYISSIVRACARNFQFHGSKLDSKNRALYSLYLKTRWLSLPPSSTCLSKVPCCCMLVPNPVWSYMLSNANLDNFPYARVIEEEMFGVDNMCWISAKATLEASRLAEFLILQTGMTAFGKAYYRNQNDLVPNLAAKLEALRDEYMRFSVEKCASVLREFYSAVETITDILLEKGEIKAEEIWDIYNRAPRIPQPTVNPVDEYGALIYAGRWGIHGITLPGRTQTVSDETWKLIDNIWDKRVEEIKAEASMEVEEEKEKPQLLMASHFL</sequence>
<dbReference type="Gene3D" id="3.40.50.300">
    <property type="entry name" value="P-loop containing nucleotide triphosphate hydrolases"/>
    <property type="match status" value="1"/>
</dbReference>
<dbReference type="SUPFAM" id="SSF140990">
    <property type="entry name" value="FtsH protease domain-like"/>
    <property type="match status" value="1"/>
</dbReference>
<dbReference type="EMBL" id="KZ664715">
    <property type="protein sequence ID" value="PPS03644.1"/>
    <property type="molecule type" value="Genomic_DNA"/>
</dbReference>
<dbReference type="Gene3D" id="1.20.58.760">
    <property type="entry name" value="Peptidase M41"/>
    <property type="match status" value="1"/>
</dbReference>
<dbReference type="InterPro" id="IPR003593">
    <property type="entry name" value="AAA+_ATPase"/>
</dbReference>
<dbReference type="Pfam" id="PF00004">
    <property type="entry name" value="AAA"/>
    <property type="match status" value="1"/>
</dbReference>
<keyword evidence="4" id="KW-0150">Chloroplast</keyword>
<evidence type="ECO:0000256" key="3">
    <source>
        <dbReference type="ARBA" id="ARBA00006914"/>
    </source>
</evidence>
<dbReference type="FunFam" id="3.40.50.300:FF:002568">
    <property type="entry name" value="Cell division protein (FtsH)"/>
    <property type="match status" value="1"/>
</dbReference>
<feature type="coiled-coil region" evidence="14">
    <location>
        <begin position="80"/>
        <end position="115"/>
    </location>
</feature>
<dbReference type="FunFam" id="1.10.8.60:FF:000061">
    <property type="entry name" value="Probable inactive ATP-dependent zinc metalloprotease FTSHI 4, chloroplastic"/>
    <property type="match status" value="1"/>
</dbReference>
<evidence type="ECO:0000313" key="17">
    <source>
        <dbReference type="Proteomes" id="UP000239757"/>
    </source>
</evidence>
<organism evidence="16 17">
    <name type="scientific">Gossypium barbadense</name>
    <name type="common">Sea Island cotton</name>
    <name type="synonym">Hibiscus barbadensis</name>
    <dbReference type="NCBI Taxonomy" id="3634"/>
    <lineage>
        <taxon>Eukaryota</taxon>
        <taxon>Viridiplantae</taxon>
        <taxon>Streptophyta</taxon>
        <taxon>Embryophyta</taxon>
        <taxon>Tracheophyta</taxon>
        <taxon>Spermatophyta</taxon>
        <taxon>Magnoliopsida</taxon>
        <taxon>eudicotyledons</taxon>
        <taxon>Gunneridae</taxon>
        <taxon>Pentapetalae</taxon>
        <taxon>rosids</taxon>
        <taxon>malvids</taxon>
        <taxon>Malvales</taxon>
        <taxon>Malvaceae</taxon>
        <taxon>Malvoideae</taxon>
        <taxon>Gossypium</taxon>
    </lineage>
</organism>
<evidence type="ECO:0000256" key="5">
    <source>
        <dbReference type="ARBA" id="ARBA00022640"/>
    </source>
</evidence>
<dbReference type="Proteomes" id="UP000239757">
    <property type="component" value="Unassembled WGS sequence"/>
</dbReference>
<evidence type="ECO:0000256" key="12">
    <source>
        <dbReference type="ARBA" id="ARBA00022989"/>
    </source>
</evidence>
<keyword evidence="12" id="KW-1133">Transmembrane helix</keyword>
<dbReference type="GO" id="GO:0006508">
    <property type="term" value="P:proteolysis"/>
    <property type="evidence" value="ECO:0007669"/>
    <property type="project" value="UniProtKB-KW"/>
</dbReference>
<evidence type="ECO:0000256" key="6">
    <source>
        <dbReference type="ARBA" id="ARBA00022670"/>
    </source>
</evidence>
<dbReference type="GO" id="GO:0005524">
    <property type="term" value="F:ATP binding"/>
    <property type="evidence" value="ECO:0007669"/>
    <property type="project" value="UniProtKB-KW"/>
</dbReference>
<evidence type="ECO:0000256" key="13">
    <source>
        <dbReference type="ARBA" id="ARBA00023136"/>
    </source>
</evidence>
<keyword evidence="5" id="KW-0934">Plastid</keyword>
<reference evidence="16 17" key="1">
    <citation type="submission" date="2015-01" db="EMBL/GenBank/DDBJ databases">
        <title>Genome of allotetraploid Gossypium barbadense reveals genomic plasticity and fiber elongation in cotton evolution.</title>
        <authorList>
            <person name="Chen X."/>
            <person name="Liu X."/>
            <person name="Zhao B."/>
            <person name="Zheng H."/>
            <person name="Hu Y."/>
            <person name="Lu G."/>
            <person name="Yang C."/>
            <person name="Chen J."/>
            <person name="Shan C."/>
            <person name="Zhang L."/>
            <person name="Zhou Y."/>
            <person name="Wang L."/>
            <person name="Guo W."/>
            <person name="Bai Y."/>
            <person name="Ruan J."/>
            <person name="Shangguan X."/>
            <person name="Mao Y."/>
            <person name="Jiang J."/>
            <person name="Zhu Y."/>
            <person name="Lei J."/>
            <person name="Kang H."/>
            <person name="Chen S."/>
            <person name="He X."/>
            <person name="Wang R."/>
            <person name="Wang Y."/>
            <person name="Chen J."/>
            <person name="Wang L."/>
            <person name="Yu S."/>
            <person name="Wang B."/>
            <person name="Wei J."/>
            <person name="Song S."/>
            <person name="Lu X."/>
            <person name="Gao Z."/>
            <person name="Gu W."/>
            <person name="Deng X."/>
            <person name="Ma D."/>
            <person name="Wang S."/>
            <person name="Liang W."/>
            <person name="Fang L."/>
            <person name="Cai C."/>
            <person name="Zhu X."/>
            <person name="Zhou B."/>
            <person name="Zhang Y."/>
            <person name="Chen Z."/>
            <person name="Xu S."/>
            <person name="Zhu R."/>
            <person name="Wang S."/>
            <person name="Zhang T."/>
            <person name="Zhao G."/>
        </authorList>
    </citation>
    <scope>NUCLEOTIDE SEQUENCE [LARGE SCALE GENOMIC DNA]</scope>
    <source>
        <strain evidence="17">cv. Xinhai21</strain>
        <tissue evidence="16">Leaf</tissue>
    </source>
</reference>
<dbReference type="GO" id="GO:0009535">
    <property type="term" value="C:chloroplast thylakoid membrane"/>
    <property type="evidence" value="ECO:0007669"/>
    <property type="project" value="TreeGrafter"/>
</dbReference>
<gene>
    <name evidence="16" type="ORF">GOBAR_AA17027</name>
</gene>
<evidence type="ECO:0000259" key="15">
    <source>
        <dbReference type="SMART" id="SM00382"/>
    </source>
</evidence>
<accession>A0A2P5XJY8</accession>
<evidence type="ECO:0000256" key="10">
    <source>
        <dbReference type="ARBA" id="ARBA00022840"/>
    </source>
</evidence>
<dbReference type="SUPFAM" id="SSF52540">
    <property type="entry name" value="P-loop containing nucleoside triphosphate hydrolases"/>
    <property type="match status" value="1"/>
</dbReference>
<dbReference type="AlphaFoldDB" id="A0A2P5XJY8"/>
<keyword evidence="8" id="KW-0547">Nucleotide-binding</keyword>
<evidence type="ECO:0000256" key="8">
    <source>
        <dbReference type="ARBA" id="ARBA00022741"/>
    </source>
</evidence>
<keyword evidence="11" id="KW-0809">Transit peptide</keyword>
<evidence type="ECO:0000256" key="2">
    <source>
        <dbReference type="ARBA" id="ARBA00004370"/>
    </source>
</evidence>
<evidence type="ECO:0000256" key="1">
    <source>
        <dbReference type="ARBA" id="ARBA00004229"/>
    </source>
</evidence>
<dbReference type="GO" id="GO:0016887">
    <property type="term" value="F:ATP hydrolysis activity"/>
    <property type="evidence" value="ECO:0007669"/>
    <property type="project" value="InterPro"/>
</dbReference>
<evidence type="ECO:0000256" key="14">
    <source>
        <dbReference type="SAM" id="Coils"/>
    </source>
</evidence>
<dbReference type="InterPro" id="IPR027417">
    <property type="entry name" value="P-loop_NTPase"/>
</dbReference>
<evidence type="ECO:0000256" key="4">
    <source>
        <dbReference type="ARBA" id="ARBA00022528"/>
    </source>
</evidence>
<dbReference type="OrthoDB" id="1877876at2759"/>
<name>A0A2P5XJY8_GOSBA</name>
<dbReference type="PANTHER" id="PTHR23076">
    <property type="entry name" value="METALLOPROTEASE M41 FTSH"/>
    <property type="match status" value="1"/>
</dbReference>
<keyword evidence="9" id="KW-0378">Hydrolase</keyword>
<feature type="domain" description="AAA+ ATPase" evidence="15">
    <location>
        <begin position="430"/>
        <end position="551"/>
    </location>
</feature>
<dbReference type="GO" id="GO:0004176">
    <property type="term" value="F:ATP-dependent peptidase activity"/>
    <property type="evidence" value="ECO:0007669"/>
    <property type="project" value="InterPro"/>
</dbReference>
<dbReference type="PANTHER" id="PTHR23076:SF99">
    <property type="entry name" value="INACTIVE ATP-DEPENDENT ZINC METALLOPROTEASE FTSHI 4, CHLOROPLASTIC-RELATED"/>
    <property type="match status" value="1"/>
</dbReference>
<comment type="similarity">
    <text evidence="3">Belongs to the AAA ATPase family.</text>
</comment>
<keyword evidence="13" id="KW-0472">Membrane</keyword>
<comment type="subcellular location">
    <subcellularLocation>
        <location evidence="2">Membrane</location>
    </subcellularLocation>
    <subcellularLocation>
        <location evidence="1">Plastid</location>
        <location evidence="1">Chloroplast</location>
    </subcellularLocation>
</comment>
<proteinExistence type="inferred from homology"/>
<keyword evidence="7" id="KW-0812">Transmembrane</keyword>
<dbReference type="SMART" id="SM00382">
    <property type="entry name" value="AAA"/>
    <property type="match status" value="1"/>
</dbReference>
<keyword evidence="6" id="KW-0645">Protease</keyword>
<dbReference type="GO" id="GO:0004222">
    <property type="term" value="F:metalloendopeptidase activity"/>
    <property type="evidence" value="ECO:0007669"/>
    <property type="project" value="InterPro"/>
</dbReference>
<evidence type="ECO:0000256" key="9">
    <source>
        <dbReference type="ARBA" id="ARBA00022801"/>
    </source>
</evidence>
<keyword evidence="10" id="KW-0067">ATP-binding</keyword>
<protein>
    <recommendedName>
        <fullName evidence="15">AAA+ ATPase domain-containing protein</fullName>
    </recommendedName>
</protein>
<keyword evidence="14" id="KW-0175">Coiled coil</keyword>
<evidence type="ECO:0000256" key="11">
    <source>
        <dbReference type="ARBA" id="ARBA00022946"/>
    </source>
</evidence>